<dbReference type="AlphaFoldDB" id="A0A2H0RKJ4"/>
<organism evidence="2 3">
    <name type="scientific">Candidatus Vogelbacteria bacterium CG10_big_fil_rev_8_21_14_0_10_45_14</name>
    <dbReference type="NCBI Taxonomy" id="1975042"/>
    <lineage>
        <taxon>Bacteria</taxon>
        <taxon>Candidatus Vogeliibacteriota</taxon>
    </lineage>
</organism>
<accession>A0A2H0RKJ4</accession>
<comment type="caution">
    <text evidence="2">The sequence shown here is derived from an EMBL/GenBank/DDBJ whole genome shotgun (WGS) entry which is preliminary data.</text>
</comment>
<gene>
    <name evidence="2" type="ORF">COV07_00915</name>
</gene>
<dbReference type="GO" id="GO:0003677">
    <property type="term" value="F:DNA binding"/>
    <property type="evidence" value="ECO:0007669"/>
    <property type="project" value="UniProtKB-KW"/>
</dbReference>
<dbReference type="SUPFAM" id="SSF81593">
    <property type="entry name" value="Nucleotidyltransferase substrate binding subunit/domain"/>
    <property type="match status" value="1"/>
</dbReference>
<dbReference type="Gene3D" id="1.20.120.330">
    <property type="entry name" value="Nucleotidyltransferases domain 2"/>
    <property type="match status" value="1"/>
</dbReference>
<dbReference type="Proteomes" id="UP000230833">
    <property type="component" value="Unassembled WGS sequence"/>
</dbReference>
<dbReference type="InterPro" id="IPR007842">
    <property type="entry name" value="HEPN_dom"/>
</dbReference>
<keyword evidence="2" id="KW-0238">DNA-binding</keyword>
<evidence type="ECO:0000313" key="3">
    <source>
        <dbReference type="Proteomes" id="UP000230833"/>
    </source>
</evidence>
<reference evidence="2 3" key="1">
    <citation type="submission" date="2017-09" db="EMBL/GenBank/DDBJ databases">
        <title>Depth-based differentiation of microbial function through sediment-hosted aquifers and enrichment of novel symbionts in the deep terrestrial subsurface.</title>
        <authorList>
            <person name="Probst A.J."/>
            <person name="Ladd B."/>
            <person name="Jarett J.K."/>
            <person name="Geller-Mcgrath D.E."/>
            <person name="Sieber C.M."/>
            <person name="Emerson J.B."/>
            <person name="Anantharaman K."/>
            <person name="Thomas B.C."/>
            <person name="Malmstrom R."/>
            <person name="Stieglmeier M."/>
            <person name="Klingl A."/>
            <person name="Woyke T."/>
            <person name="Ryan C.M."/>
            <person name="Banfield J.F."/>
        </authorList>
    </citation>
    <scope>NUCLEOTIDE SEQUENCE [LARGE SCALE GENOMIC DNA]</scope>
    <source>
        <strain evidence="2">CG10_big_fil_rev_8_21_14_0_10_45_14</strain>
    </source>
</reference>
<name>A0A2H0RKJ4_9BACT</name>
<proteinExistence type="predicted"/>
<evidence type="ECO:0000259" key="1">
    <source>
        <dbReference type="PROSITE" id="PS50910"/>
    </source>
</evidence>
<sequence length="134" mass="15776">MTESEIKELVEYWSTSASHDKRSMDSLYKSGEYSNALFFGHIILEKILKALVVQATREPAPYTHDLVMLKDAASIDMSEAEQNLIDEVNHFNIRARYPDFKLAFYKKCTREFAKPYYEKIESFYERLCQQLTQK</sequence>
<feature type="domain" description="HEPN" evidence="1">
    <location>
        <begin position="14"/>
        <end position="123"/>
    </location>
</feature>
<evidence type="ECO:0000313" key="2">
    <source>
        <dbReference type="EMBL" id="PIR47072.1"/>
    </source>
</evidence>
<dbReference type="PROSITE" id="PS50910">
    <property type="entry name" value="HEPN"/>
    <property type="match status" value="1"/>
</dbReference>
<dbReference type="EMBL" id="PCYL01000009">
    <property type="protein sequence ID" value="PIR47072.1"/>
    <property type="molecule type" value="Genomic_DNA"/>
</dbReference>
<protein>
    <submittedName>
        <fullName evidence="2">DNA-binding protein</fullName>
    </submittedName>
</protein>
<dbReference type="Pfam" id="PF05168">
    <property type="entry name" value="HEPN"/>
    <property type="match status" value="1"/>
</dbReference>